<evidence type="ECO:0000256" key="18">
    <source>
        <dbReference type="SAM" id="Phobius"/>
    </source>
</evidence>
<gene>
    <name evidence="21" type="ORF">NQ314_020160</name>
</gene>
<evidence type="ECO:0000256" key="4">
    <source>
        <dbReference type="ARBA" id="ARBA00022475"/>
    </source>
</evidence>
<feature type="site" description="Interaction with the cone snail toxin Con-ikot-ikot" evidence="17">
    <location>
        <position position="414"/>
    </location>
</feature>
<dbReference type="InterPro" id="IPR001320">
    <property type="entry name" value="Iontro_rcpt_C"/>
</dbReference>
<dbReference type="Proteomes" id="UP001162156">
    <property type="component" value="Unassembled WGS sequence"/>
</dbReference>
<evidence type="ECO:0000256" key="5">
    <source>
        <dbReference type="ARBA" id="ARBA00022692"/>
    </source>
</evidence>
<dbReference type="Gene3D" id="3.40.190.10">
    <property type="entry name" value="Periplasmic binding protein-like II"/>
    <property type="match status" value="2"/>
</dbReference>
<evidence type="ECO:0000256" key="11">
    <source>
        <dbReference type="ARBA" id="ARBA00023180"/>
    </source>
</evidence>
<feature type="transmembrane region" description="Helical" evidence="18">
    <location>
        <begin position="355"/>
        <end position="375"/>
    </location>
</feature>
<dbReference type="GO" id="GO:0045211">
    <property type="term" value="C:postsynaptic membrane"/>
    <property type="evidence" value="ECO:0007669"/>
    <property type="project" value="UniProtKB-SubCell"/>
</dbReference>
<dbReference type="PANTHER" id="PTHR18966">
    <property type="entry name" value="IONOTROPIC GLUTAMATE RECEPTOR"/>
    <property type="match status" value="1"/>
</dbReference>
<sequence length="536" mass="61117">MRFVDPEDSKYKDVAVDVVGEMEDLAGWILRLEEALTYDAVMMFAEAIKVARPIKHPTSINCQYNNNTFSSGTSIINFMKNLEYQGLTGTVKFDIRGFRTNFGLIITELKEGGITTVGTWNSTAAKPLNISRTYPGITDEDSDIRNRSFIVITTLTEPYGMEKVSTENLQGNDRYEGFAIDLIHELSLMRGFNYTFIIREDKSNGQFDNNTKRWTGMIGDLIDRKADLAITDLTITYEREEGVDFTSPFMMLGISILYQKPTTAPPGFFTFADPFAFEVWRLLMVACVGVSFVLFVLGRISSSEWENPYPCIEEPEYLVNQLDLRNCFWFMTGSIMQQGSEIELKSVATRMVAGMWWFFTLLMVSSYTANLAAFLTTENPDPHFTTFKELIHNAEAKGIEYGAKKGGATANFFRDKARDQPGSDYEKAWAYMEANKDRVMVNENKDGVEKAEKGNYAFFMESSSIEYETQRRCNLNQVGGLLDEKGYGIAVRKNETYRNSLSTAILMLQNSGKIDEIKRKWWQERRGWWAMFGKSV</sequence>
<dbReference type="GO" id="GO:0015276">
    <property type="term" value="F:ligand-gated monoatomic ion channel activity"/>
    <property type="evidence" value="ECO:0007669"/>
    <property type="project" value="InterPro"/>
</dbReference>
<keyword evidence="7" id="KW-0770">Synapse</keyword>
<evidence type="ECO:0000256" key="9">
    <source>
        <dbReference type="ARBA" id="ARBA00023136"/>
    </source>
</evidence>
<dbReference type="Gene3D" id="1.10.287.70">
    <property type="match status" value="1"/>
</dbReference>
<name>A0AAV8WKU4_9CUCU</name>
<evidence type="ECO:0000256" key="12">
    <source>
        <dbReference type="ARBA" id="ARBA00023257"/>
    </source>
</evidence>
<dbReference type="EMBL" id="JANEYF010005663">
    <property type="protein sequence ID" value="KAJ8927385.1"/>
    <property type="molecule type" value="Genomic_DNA"/>
</dbReference>
<dbReference type="InterPro" id="IPR001508">
    <property type="entry name" value="Iono_Glu_rcpt_met"/>
</dbReference>
<keyword evidence="4" id="KW-1003">Cell membrane</keyword>
<proteinExistence type="inferred from homology"/>
<dbReference type="InterPro" id="IPR019594">
    <property type="entry name" value="Glu/Gly-bd"/>
</dbReference>
<evidence type="ECO:0000256" key="14">
    <source>
        <dbReference type="ARBA" id="ARBA00023303"/>
    </source>
</evidence>
<dbReference type="SMART" id="SM00918">
    <property type="entry name" value="Lig_chan-Glu_bd"/>
    <property type="match status" value="1"/>
</dbReference>
<evidence type="ECO:0000259" key="20">
    <source>
        <dbReference type="SMART" id="SM00918"/>
    </source>
</evidence>
<keyword evidence="6 18" id="KW-1133">Transmembrane helix</keyword>
<dbReference type="PRINTS" id="PR00177">
    <property type="entry name" value="NMDARECEPTOR"/>
</dbReference>
<keyword evidence="9 18" id="KW-0472">Membrane</keyword>
<dbReference type="FunFam" id="3.40.190.10:FF:000147">
    <property type="entry name" value="Uncharacterized protein, isoform C"/>
    <property type="match status" value="1"/>
</dbReference>
<organism evidence="21 22">
    <name type="scientific">Rhamnusium bicolor</name>
    <dbReference type="NCBI Taxonomy" id="1586634"/>
    <lineage>
        <taxon>Eukaryota</taxon>
        <taxon>Metazoa</taxon>
        <taxon>Ecdysozoa</taxon>
        <taxon>Arthropoda</taxon>
        <taxon>Hexapoda</taxon>
        <taxon>Insecta</taxon>
        <taxon>Pterygota</taxon>
        <taxon>Neoptera</taxon>
        <taxon>Endopterygota</taxon>
        <taxon>Coleoptera</taxon>
        <taxon>Polyphaga</taxon>
        <taxon>Cucujiformia</taxon>
        <taxon>Chrysomeloidea</taxon>
        <taxon>Cerambycidae</taxon>
        <taxon>Lepturinae</taxon>
        <taxon>Rhagiini</taxon>
        <taxon>Rhamnusium</taxon>
    </lineage>
</organism>
<dbReference type="FunFam" id="3.40.190.10:FF:000061">
    <property type="entry name" value="Glutamate receptor, ionotropic kainate"/>
    <property type="match status" value="1"/>
</dbReference>
<keyword evidence="3" id="KW-0813">Transport</keyword>
<comment type="similarity">
    <text evidence="2">Belongs to the glutamate-gated ion channel (TC 1.A.10.1) family.</text>
</comment>
<dbReference type="SMART" id="SM00079">
    <property type="entry name" value="PBPe"/>
    <property type="match status" value="1"/>
</dbReference>
<evidence type="ECO:0000313" key="21">
    <source>
        <dbReference type="EMBL" id="KAJ8927385.1"/>
    </source>
</evidence>
<evidence type="ECO:0000256" key="17">
    <source>
        <dbReference type="PIRSR" id="PIRSR601508-2"/>
    </source>
</evidence>
<keyword evidence="5 18" id="KW-0812">Transmembrane</keyword>
<keyword evidence="13" id="KW-1071">Ligand-gated ion channel</keyword>
<evidence type="ECO:0000256" key="15">
    <source>
        <dbReference type="ARBA" id="ARBA00034100"/>
    </source>
</evidence>
<feature type="binding site" evidence="16">
    <location>
        <position position="239"/>
    </location>
    <ligand>
        <name>L-glutamate</name>
        <dbReference type="ChEBI" id="CHEBI:29985"/>
    </ligand>
</feature>
<evidence type="ECO:0000256" key="2">
    <source>
        <dbReference type="ARBA" id="ARBA00008685"/>
    </source>
</evidence>
<evidence type="ECO:0000259" key="19">
    <source>
        <dbReference type="SMART" id="SM00079"/>
    </source>
</evidence>
<feature type="domain" description="Ionotropic glutamate receptor L-glutamate and glycine-binding" evidence="20">
    <location>
        <begin position="158"/>
        <end position="223"/>
    </location>
</feature>
<evidence type="ECO:0000256" key="16">
    <source>
        <dbReference type="PIRSR" id="PIRSR601508-1"/>
    </source>
</evidence>
<dbReference type="InterPro" id="IPR001828">
    <property type="entry name" value="ANF_lig-bd_rcpt"/>
</dbReference>
<dbReference type="Pfam" id="PF00060">
    <property type="entry name" value="Lig_chan"/>
    <property type="match status" value="1"/>
</dbReference>
<dbReference type="AlphaFoldDB" id="A0AAV8WKU4"/>
<keyword evidence="14" id="KW-0407">Ion channel</keyword>
<dbReference type="Pfam" id="PF10613">
    <property type="entry name" value="Lig_chan-Glu_bd"/>
    <property type="match status" value="1"/>
</dbReference>
<comment type="subcellular location">
    <subcellularLocation>
        <location evidence="1">Cell membrane</location>
        <topology evidence="1">Multi-pass membrane protein</topology>
    </subcellularLocation>
    <subcellularLocation>
        <location evidence="15">Postsynaptic cell membrane</location>
    </subcellularLocation>
</comment>
<dbReference type="Gene3D" id="3.40.50.2300">
    <property type="match status" value="2"/>
</dbReference>
<keyword evidence="10" id="KW-0675">Receptor</keyword>
<evidence type="ECO:0000256" key="6">
    <source>
        <dbReference type="ARBA" id="ARBA00022989"/>
    </source>
</evidence>
<evidence type="ECO:0000256" key="8">
    <source>
        <dbReference type="ARBA" id="ARBA00023065"/>
    </source>
</evidence>
<feature type="domain" description="Ionotropic glutamate receptor C-terminal" evidence="19">
    <location>
        <begin position="148"/>
        <end position="524"/>
    </location>
</feature>
<reference evidence="21" key="1">
    <citation type="journal article" date="2023" name="Insect Mol. Biol.">
        <title>Genome sequencing provides insights into the evolution of gene families encoding plant cell wall-degrading enzymes in longhorned beetles.</title>
        <authorList>
            <person name="Shin N.R."/>
            <person name="Okamura Y."/>
            <person name="Kirsch R."/>
            <person name="Pauchet Y."/>
        </authorList>
    </citation>
    <scope>NUCLEOTIDE SEQUENCE</scope>
    <source>
        <strain evidence="21">RBIC_L_NR</strain>
    </source>
</reference>
<keyword evidence="11" id="KW-0325">Glycoprotein</keyword>
<evidence type="ECO:0000256" key="3">
    <source>
        <dbReference type="ARBA" id="ARBA00022448"/>
    </source>
</evidence>
<keyword evidence="12" id="KW-0628">Postsynaptic cell membrane</keyword>
<protein>
    <submittedName>
        <fullName evidence="21">Uncharacterized protein</fullName>
    </submittedName>
</protein>
<dbReference type="SUPFAM" id="SSF53850">
    <property type="entry name" value="Periplasmic binding protein-like II"/>
    <property type="match status" value="1"/>
</dbReference>
<evidence type="ECO:0000256" key="13">
    <source>
        <dbReference type="ARBA" id="ARBA00023286"/>
    </source>
</evidence>
<dbReference type="InterPro" id="IPR028082">
    <property type="entry name" value="Peripla_BP_I"/>
</dbReference>
<dbReference type="GO" id="GO:0038023">
    <property type="term" value="F:signaling receptor activity"/>
    <property type="evidence" value="ECO:0007669"/>
    <property type="project" value="InterPro"/>
</dbReference>
<keyword evidence="22" id="KW-1185">Reference proteome</keyword>
<feature type="binding site" evidence="16">
    <location>
        <position position="234"/>
    </location>
    <ligand>
        <name>L-glutamate</name>
        <dbReference type="ChEBI" id="CHEBI:29985"/>
    </ligand>
</feature>
<feature type="binding site" evidence="16">
    <location>
        <position position="409"/>
    </location>
    <ligand>
        <name>L-glutamate</name>
        <dbReference type="ChEBI" id="CHEBI:29985"/>
    </ligand>
</feature>
<dbReference type="SUPFAM" id="SSF53822">
    <property type="entry name" value="Periplasmic binding protein-like I"/>
    <property type="match status" value="1"/>
</dbReference>
<evidence type="ECO:0000256" key="7">
    <source>
        <dbReference type="ARBA" id="ARBA00023018"/>
    </source>
</evidence>
<accession>A0AAV8WKU4</accession>
<evidence type="ECO:0000256" key="10">
    <source>
        <dbReference type="ARBA" id="ARBA00023170"/>
    </source>
</evidence>
<feature type="transmembrane region" description="Helical" evidence="18">
    <location>
        <begin position="279"/>
        <end position="297"/>
    </location>
</feature>
<comment type="caution">
    <text evidence="21">The sequence shown here is derived from an EMBL/GenBank/DDBJ whole genome shotgun (WGS) entry which is preliminary data.</text>
</comment>
<keyword evidence="8" id="KW-0406">Ion transport</keyword>
<dbReference type="FunFam" id="1.10.287.70:FF:000105">
    <property type="entry name" value="Eye-enriched kainate receptor, isoform A"/>
    <property type="match status" value="1"/>
</dbReference>
<evidence type="ECO:0000313" key="22">
    <source>
        <dbReference type="Proteomes" id="UP001162156"/>
    </source>
</evidence>
<evidence type="ECO:0000256" key="1">
    <source>
        <dbReference type="ARBA" id="ARBA00004651"/>
    </source>
</evidence>
<feature type="binding site" evidence="16">
    <location>
        <position position="461"/>
    </location>
    <ligand>
        <name>L-glutamate</name>
        <dbReference type="ChEBI" id="CHEBI:29985"/>
    </ligand>
</feature>
<dbReference type="InterPro" id="IPR015683">
    <property type="entry name" value="Ionotropic_Glu_rcpt"/>
</dbReference>
<dbReference type="Pfam" id="PF01094">
    <property type="entry name" value="ANF_receptor"/>
    <property type="match status" value="1"/>
</dbReference>